<gene>
    <name evidence="1" type="ORF">Q8A64_05745</name>
</gene>
<name>A0ABU1BLQ1_9BURK</name>
<comment type="caution">
    <text evidence="1">The sequence shown here is derived from an EMBL/GenBank/DDBJ whole genome shotgun (WGS) entry which is preliminary data.</text>
</comment>
<evidence type="ECO:0000313" key="2">
    <source>
        <dbReference type="Proteomes" id="UP001225596"/>
    </source>
</evidence>
<proteinExistence type="predicted"/>
<accession>A0ABU1BLQ1</accession>
<dbReference type="EMBL" id="JAUYVH010000002">
    <property type="protein sequence ID" value="MDQ9169912.1"/>
    <property type="molecule type" value="Genomic_DNA"/>
</dbReference>
<evidence type="ECO:0000313" key="1">
    <source>
        <dbReference type="EMBL" id="MDQ9169912.1"/>
    </source>
</evidence>
<dbReference type="Pfam" id="PF10116">
    <property type="entry name" value="Host_attach"/>
    <property type="match status" value="1"/>
</dbReference>
<dbReference type="Proteomes" id="UP001225596">
    <property type="component" value="Unassembled WGS sequence"/>
</dbReference>
<dbReference type="RefSeq" id="WP_338435835.1">
    <property type="nucleotide sequence ID" value="NZ_JAUYVH010000002.1"/>
</dbReference>
<sequence>MGATWIVSANAGKAKFFSQVDASDTLVEINDMVNDGARLTTQESETDKLGPTAATKSIHNVGGATPNKLYQPAQTPDQHQSELFARDIATFLERSQNEGAFQQLHLVASPEFLGVLRKILEPKLGSAIDLEINKDYTQYSAAQLLEQVNAAKAQQREKPAS</sequence>
<reference evidence="1 2" key="1">
    <citation type="submission" date="2023-08" db="EMBL/GenBank/DDBJ databases">
        <title>Oxalobacteraceae gen .nov., isolated from river sludge outside the plant.</title>
        <authorList>
            <person name="Zhao S.Y."/>
        </authorList>
    </citation>
    <scope>NUCLEOTIDE SEQUENCE [LARGE SCALE GENOMIC DNA]</scope>
    <source>
        <strain evidence="1 2">R-40</strain>
    </source>
</reference>
<organism evidence="1 2">
    <name type="scientific">Keguizhuia sedimenti</name>
    <dbReference type="NCBI Taxonomy" id="3064264"/>
    <lineage>
        <taxon>Bacteria</taxon>
        <taxon>Pseudomonadati</taxon>
        <taxon>Pseudomonadota</taxon>
        <taxon>Betaproteobacteria</taxon>
        <taxon>Burkholderiales</taxon>
        <taxon>Oxalobacteraceae</taxon>
        <taxon>Keguizhuia</taxon>
    </lineage>
</organism>
<dbReference type="InterPro" id="IPR019291">
    <property type="entry name" value="Host_attachment_protein"/>
</dbReference>
<protein>
    <submittedName>
        <fullName evidence="1">Host attachment protein</fullName>
    </submittedName>
</protein>
<keyword evidence="2" id="KW-1185">Reference proteome</keyword>